<proteinExistence type="inferred from homology"/>
<protein>
    <submittedName>
        <fullName evidence="2">ROK family protein</fullName>
    </submittedName>
</protein>
<dbReference type="InterPro" id="IPR000600">
    <property type="entry name" value="ROK"/>
</dbReference>
<dbReference type="RefSeq" id="WP_013969855.1">
    <property type="nucleotide sequence ID" value="NC_015732.1"/>
</dbReference>
<dbReference type="PANTHER" id="PTHR18964">
    <property type="entry name" value="ROK (REPRESSOR, ORF, KINASE) FAMILY"/>
    <property type="match status" value="1"/>
</dbReference>
<dbReference type="Pfam" id="PF00480">
    <property type="entry name" value="ROK"/>
    <property type="match status" value="1"/>
</dbReference>
<dbReference type="Pfam" id="PF13412">
    <property type="entry name" value="HTH_24"/>
    <property type="match status" value="1"/>
</dbReference>
<evidence type="ECO:0000313" key="3">
    <source>
        <dbReference type="Proteomes" id="UP000000503"/>
    </source>
</evidence>
<dbReference type="eggNOG" id="COG1940">
    <property type="taxonomic scope" value="Bacteria"/>
</dbReference>
<reference evidence="3" key="1">
    <citation type="journal article" date="2013" name="Stand. Genomic Sci.">
        <title>Genome sequence of the thermophilic fresh-water bacterium Spirochaeta caldaria type strain (H1(T)), reclassification of Spirochaeta caldaria, Spirochaeta stenostrepta, and Spirochaeta zuelzerae in the genus Treponema as Treponema caldaria comb. nov., Treponema stenostrepta comb. nov., and Treponema zuelzerae comb. nov., and emendation of the genus Treponema.</title>
        <authorList>
            <person name="Abt B."/>
            <person name="Goker M."/>
            <person name="Scheuner C."/>
            <person name="Han C."/>
            <person name="Lu M."/>
            <person name="Misra M."/>
            <person name="Lapidus A."/>
            <person name="Nolan M."/>
            <person name="Lucas S."/>
            <person name="Hammon N."/>
            <person name="Deshpande S."/>
            <person name="Cheng J.F."/>
            <person name="Tapia R."/>
            <person name="Goodwin L.A."/>
            <person name="Pitluck S."/>
            <person name="Liolios K."/>
            <person name="Pagani I."/>
            <person name="Ivanova N."/>
            <person name="Mavromatis K."/>
            <person name="Mikhailova N."/>
            <person name="Huntemann M."/>
            <person name="Pati A."/>
            <person name="Chen A."/>
            <person name="Palaniappan K."/>
            <person name="Land M."/>
            <person name="Hauser L."/>
            <person name="Jeffries C.D."/>
            <person name="Rohde M."/>
            <person name="Spring S."/>
            <person name="Gronow S."/>
            <person name="Detter J.C."/>
            <person name="Bristow J."/>
            <person name="Eisen J.A."/>
            <person name="Markowitz V."/>
            <person name="Hugenholtz P."/>
            <person name="Kyrpides N.C."/>
            <person name="Woyke T."/>
            <person name="Klenk H.P."/>
        </authorList>
    </citation>
    <scope>NUCLEOTIDE SEQUENCE</scope>
    <source>
        <strain evidence="3">ATCC 51460 / DSM 7334 / H1</strain>
    </source>
</reference>
<keyword evidence="3" id="KW-1185">Reference proteome</keyword>
<dbReference type="STRING" id="744872.Spica_2471"/>
<dbReference type="InterPro" id="IPR036388">
    <property type="entry name" value="WH-like_DNA-bd_sf"/>
</dbReference>
<comment type="similarity">
    <text evidence="1">Belongs to the ROK (NagC/XylR) family.</text>
</comment>
<dbReference type="OrthoDB" id="369851at2"/>
<dbReference type="Gene3D" id="1.10.10.10">
    <property type="entry name" value="Winged helix-like DNA-binding domain superfamily/Winged helix DNA-binding domain"/>
    <property type="match status" value="1"/>
</dbReference>
<organism evidence="2 3">
    <name type="scientific">Gracilinema caldarium (strain ATCC 51460 / DSM 7334 / H1)</name>
    <name type="common">Treponema caldarium</name>
    <dbReference type="NCBI Taxonomy" id="744872"/>
    <lineage>
        <taxon>Bacteria</taxon>
        <taxon>Pseudomonadati</taxon>
        <taxon>Spirochaetota</taxon>
        <taxon>Spirochaetia</taxon>
        <taxon>Spirochaetales</taxon>
        <taxon>Breznakiellaceae</taxon>
        <taxon>Gracilinema</taxon>
    </lineage>
</organism>
<dbReference type="SUPFAM" id="SSF46785">
    <property type="entry name" value="Winged helix' DNA-binding domain"/>
    <property type="match status" value="1"/>
</dbReference>
<dbReference type="KEGG" id="scd:Spica_2471"/>
<dbReference type="EMBL" id="CP002868">
    <property type="protein sequence ID" value="AEJ20576.1"/>
    <property type="molecule type" value="Genomic_DNA"/>
</dbReference>
<evidence type="ECO:0000313" key="2">
    <source>
        <dbReference type="EMBL" id="AEJ20576.1"/>
    </source>
</evidence>
<accession>F8F4C9</accession>
<dbReference type="HOGENOM" id="CLU_036604_13_5_12"/>
<gene>
    <name evidence="2" type="ordered locus">Spica_2471</name>
</gene>
<dbReference type="SUPFAM" id="SSF53067">
    <property type="entry name" value="Actin-like ATPase domain"/>
    <property type="match status" value="1"/>
</dbReference>
<sequence length="397" mass="44578">MRINNNNFQRNANISMVAQTIWRKPGISRIEIARELKLYRSTVTNIIQTLIDAQVVYEAEEGEVTSQGGRRPILLRINEHMGCVLGLELQIDRFRAVVVDVYGTTLHQIEGPVQNKDFPLAFSEVVERMRPVVESTRLPLLGICAGLPGIVNPDECIILKSDPFKLENYHFGKEVGCTYPVPVLIENDANCCAWEALARYRDPPLQDFLCVLIEHHGYNTTTGLGPGMGVGMALVLGGKLHYGKRYAAGEFTSVLWRPGDGSQFGMNFQEMARIQQDDGVYKTFIAELFESLKPVVSVFDPETMFLHGDICTRQDLVQTVYDEQLDGLKKVMDRVDCRLEFSSGGRMDVAHGAASMFLGKLFSVPELSDVRGYLRIDWDDVFTLIAQGHTRKEPSKQ</sequence>
<name>F8F4C9_GRAC1</name>
<dbReference type="InterPro" id="IPR043129">
    <property type="entry name" value="ATPase_NBD"/>
</dbReference>
<dbReference type="Proteomes" id="UP000000503">
    <property type="component" value="Chromosome"/>
</dbReference>
<dbReference type="CDD" id="cd23763">
    <property type="entry name" value="ASKHA_ATPase_ROK"/>
    <property type="match status" value="1"/>
</dbReference>
<dbReference type="InterPro" id="IPR036390">
    <property type="entry name" value="WH_DNA-bd_sf"/>
</dbReference>
<evidence type="ECO:0000256" key="1">
    <source>
        <dbReference type="ARBA" id="ARBA00006479"/>
    </source>
</evidence>
<dbReference type="AlphaFoldDB" id="F8F4C9"/>
<dbReference type="PANTHER" id="PTHR18964:SF149">
    <property type="entry name" value="BIFUNCTIONAL UDP-N-ACETYLGLUCOSAMINE 2-EPIMERASE_N-ACETYLMANNOSAMINE KINASE"/>
    <property type="match status" value="1"/>
</dbReference>
<dbReference type="Gene3D" id="3.30.420.40">
    <property type="match status" value="3"/>
</dbReference>